<keyword evidence="9" id="KW-1185">Reference proteome</keyword>
<protein>
    <submittedName>
        <fullName evidence="8">Response regulator transcription factor</fullName>
    </submittedName>
</protein>
<dbReference type="Pfam" id="PF00196">
    <property type="entry name" value="GerE"/>
    <property type="match status" value="1"/>
</dbReference>
<dbReference type="Gene3D" id="3.40.50.2300">
    <property type="match status" value="1"/>
</dbReference>
<dbReference type="PROSITE" id="PS50110">
    <property type="entry name" value="RESPONSE_REGULATORY"/>
    <property type="match status" value="1"/>
</dbReference>
<organism evidence="8 9">
    <name type="scientific">Streptomyces formicae</name>
    <dbReference type="NCBI Taxonomy" id="1616117"/>
    <lineage>
        <taxon>Bacteria</taxon>
        <taxon>Bacillati</taxon>
        <taxon>Actinomycetota</taxon>
        <taxon>Actinomycetes</taxon>
        <taxon>Kitasatosporales</taxon>
        <taxon>Streptomycetaceae</taxon>
        <taxon>Streptomyces</taxon>
    </lineage>
</organism>
<dbReference type="InterPro" id="IPR001789">
    <property type="entry name" value="Sig_transdc_resp-reg_receiver"/>
</dbReference>
<dbReference type="Proteomes" id="UP000828924">
    <property type="component" value="Chromosome"/>
</dbReference>
<dbReference type="SUPFAM" id="SSF52172">
    <property type="entry name" value="CheY-like"/>
    <property type="match status" value="1"/>
</dbReference>
<dbReference type="EMBL" id="CP071872">
    <property type="protein sequence ID" value="UNM12751.1"/>
    <property type="molecule type" value="Genomic_DNA"/>
</dbReference>
<dbReference type="PROSITE" id="PS50043">
    <property type="entry name" value="HTH_LUXR_2"/>
    <property type="match status" value="1"/>
</dbReference>
<name>A0ABY3WJJ4_9ACTN</name>
<feature type="domain" description="Response regulatory" evidence="7">
    <location>
        <begin position="2"/>
        <end position="122"/>
    </location>
</feature>
<feature type="domain" description="HTH luxR-type" evidence="6">
    <location>
        <begin position="149"/>
        <end position="220"/>
    </location>
</feature>
<dbReference type="CDD" id="cd17535">
    <property type="entry name" value="REC_NarL-like"/>
    <property type="match status" value="1"/>
</dbReference>
<keyword evidence="4" id="KW-0804">Transcription</keyword>
<evidence type="ECO:0000256" key="2">
    <source>
        <dbReference type="ARBA" id="ARBA00023015"/>
    </source>
</evidence>
<proteinExistence type="predicted"/>
<dbReference type="InterPro" id="IPR011006">
    <property type="entry name" value="CheY-like_superfamily"/>
</dbReference>
<gene>
    <name evidence="8" type="ORF">J4032_15580</name>
</gene>
<dbReference type="PANTHER" id="PTHR43214:SF24">
    <property type="entry name" value="TRANSCRIPTIONAL REGULATORY PROTEIN NARL-RELATED"/>
    <property type="match status" value="1"/>
</dbReference>
<keyword evidence="3" id="KW-0238">DNA-binding</keyword>
<evidence type="ECO:0000256" key="3">
    <source>
        <dbReference type="ARBA" id="ARBA00023125"/>
    </source>
</evidence>
<evidence type="ECO:0000256" key="1">
    <source>
        <dbReference type="ARBA" id="ARBA00022553"/>
    </source>
</evidence>
<keyword evidence="2" id="KW-0805">Transcription regulation</keyword>
<sequence length="220" mass="23555">MRIVIAEDAAVVREGLVQLLRDRGLDVVASVGDAEALLAAVAEHLPDAVVADIRMPPDHRDEGLRAALALRERYPRLGVLLFSQYVETRYADRLAATGMAGFGYLLKERVVDVGDFVDALHRVAEGGTALDPEVVSQLLAARGAGAHGQDGGLAALTDREHEVLALMAEGRTNAAIATALGISQRAVEKHTAGIFTKLRLPRTEDGHRRVLAVLRYLDGA</sequence>
<dbReference type="SUPFAM" id="SSF46894">
    <property type="entry name" value="C-terminal effector domain of the bipartite response regulators"/>
    <property type="match status" value="1"/>
</dbReference>
<dbReference type="CDD" id="cd06170">
    <property type="entry name" value="LuxR_C_like"/>
    <property type="match status" value="1"/>
</dbReference>
<evidence type="ECO:0000256" key="5">
    <source>
        <dbReference type="PROSITE-ProRule" id="PRU00169"/>
    </source>
</evidence>
<dbReference type="InterPro" id="IPR000792">
    <property type="entry name" value="Tscrpt_reg_LuxR_C"/>
</dbReference>
<dbReference type="SMART" id="SM00421">
    <property type="entry name" value="HTH_LUXR"/>
    <property type="match status" value="1"/>
</dbReference>
<dbReference type="InterPro" id="IPR039420">
    <property type="entry name" value="WalR-like"/>
</dbReference>
<dbReference type="InterPro" id="IPR036388">
    <property type="entry name" value="WH-like_DNA-bd_sf"/>
</dbReference>
<dbReference type="RefSeq" id="WP_242331369.1">
    <property type="nucleotide sequence ID" value="NZ_CP071872.1"/>
</dbReference>
<dbReference type="PANTHER" id="PTHR43214">
    <property type="entry name" value="TWO-COMPONENT RESPONSE REGULATOR"/>
    <property type="match status" value="1"/>
</dbReference>
<dbReference type="PRINTS" id="PR00038">
    <property type="entry name" value="HTHLUXR"/>
</dbReference>
<dbReference type="Gene3D" id="1.10.10.10">
    <property type="entry name" value="Winged helix-like DNA-binding domain superfamily/Winged helix DNA-binding domain"/>
    <property type="match status" value="1"/>
</dbReference>
<dbReference type="InterPro" id="IPR058245">
    <property type="entry name" value="NreC/VraR/RcsB-like_REC"/>
</dbReference>
<dbReference type="SMART" id="SM00448">
    <property type="entry name" value="REC"/>
    <property type="match status" value="1"/>
</dbReference>
<accession>A0ABY3WJJ4</accession>
<evidence type="ECO:0000256" key="4">
    <source>
        <dbReference type="ARBA" id="ARBA00023163"/>
    </source>
</evidence>
<evidence type="ECO:0000259" key="6">
    <source>
        <dbReference type="PROSITE" id="PS50043"/>
    </source>
</evidence>
<dbReference type="Pfam" id="PF00072">
    <property type="entry name" value="Response_reg"/>
    <property type="match status" value="1"/>
</dbReference>
<reference evidence="8 9" key="1">
    <citation type="submission" date="2021-03" db="EMBL/GenBank/DDBJ databases">
        <title>Complete genome of Streptomyces formicae strain 1H-GS9 (DSM 100524).</title>
        <authorList>
            <person name="Atanasov K.E."/>
            <person name="Altabella T."/>
            <person name="Ferrer A."/>
        </authorList>
    </citation>
    <scope>NUCLEOTIDE SEQUENCE [LARGE SCALE GENOMIC DNA]</scope>
    <source>
        <strain evidence="8 9">1H-GS9</strain>
    </source>
</reference>
<evidence type="ECO:0000313" key="8">
    <source>
        <dbReference type="EMBL" id="UNM12751.1"/>
    </source>
</evidence>
<evidence type="ECO:0000259" key="7">
    <source>
        <dbReference type="PROSITE" id="PS50110"/>
    </source>
</evidence>
<feature type="modified residue" description="4-aspartylphosphate" evidence="5">
    <location>
        <position position="52"/>
    </location>
</feature>
<dbReference type="InterPro" id="IPR016032">
    <property type="entry name" value="Sig_transdc_resp-reg_C-effctor"/>
</dbReference>
<evidence type="ECO:0000313" key="9">
    <source>
        <dbReference type="Proteomes" id="UP000828924"/>
    </source>
</evidence>
<keyword evidence="1 5" id="KW-0597">Phosphoprotein</keyword>